<keyword evidence="1" id="KW-0732">Signal</keyword>
<keyword evidence="3" id="KW-1185">Reference proteome</keyword>
<evidence type="ECO:0008006" key="4">
    <source>
        <dbReference type="Google" id="ProtNLM"/>
    </source>
</evidence>
<organism evidence="2 3">
    <name type="scientific">Streptosporangium canum</name>
    <dbReference type="NCBI Taxonomy" id="324952"/>
    <lineage>
        <taxon>Bacteria</taxon>
        <taxon>Bacillati</taxon>
        <taxon>Actinomycetota</taxon>
        <taxon>Actinomycetes</taxon>
        <taxon>Streptosporangiales</taxon>
        <taxon>Streptosporangiaceae</taxon>
        <taxon>Streptosporangium</taxon>
    </lineage>
</organism>
<dbReference type="AlphaFoldDB" id="A0A1I4A9M1"/>
<accession>A0A1I4A9M1</accession>
<reference evidence="3" key="1">
    <citation type="submission" date="2016-10" db="EMBL/GenBank/DDBJ databases">
        <authorList>
            <person name="Varghese N."/>
            <person name="Submissions S."/>
        </authorList>
    </citation>
    <scope>NUCLEOTIDE SEQUENCE [LARGE SCALE GENOMIC DNA]</scope>
    <source>
        <strain evidence="3">CGMCC 4.2126</strain>
    </source>
</reference>
<dbReference type="GeneID" id="96301797"/>
<name>A0A1I4A9M1_9ACTN</name>
<dbReference type="RefSeq" id="WP_093890395.1">
    <property type="nucleotide sequence ID" value="NZ_FOQY01000027.1"/>
</dbReference>
<feature type="signal peptide" evidence="1">
    <location>
        <begin position="1"/>
        <end position="33"/>
    </location>
</feature>
<proteinExistence type="predicted"/>
<evidence type="ECO:0000256" key="1">
    <source>
        <dbReference type="SAM" id="SignalP"/>
    </source>
</evidence>
<evidence type="ECO:0000313" key="2">
    <source>
        <dbReference type="EMBL" id="SFK53003.1"/>
    </source>
</evidence>
<dbReference type="Proteomes" id="UP000199111">
    <property type="component" value="Unassembled WGS sequence"/>
</dbReference>
<sequence>MKRTIKQWGALGAAAVSLAGVMVVAGGTTSAHADTRCGWGWIKINDSAGGDPISDARGHSHSGGNHYVRNFWWDAASGAYIWDWWADNDGGSDGDTADTYFGSRWCANPAW</sequence>
<protein>
    <recommendedName>
        <fullName evidence="4">Peptidase inhibitor family I36</fullName>
    </recommendedName>
</protein>
<gene>
    <name evidence="2" type="ORF">SAMN05216275_127115</name>
</gene>
<feature type="chain" id="PRO_5011601178" description="Peptidase inhibitor family I36" evidence="1">
    <location>
        <begin position="34"/>
        <end position="111"/>
    </location>
</feature>
<evidence type="ECO:0000313" key="3">
    <source>
        <dbReference type="Proteomes" id="UP000199111"/>
    </source>
</evidence>
<dbReference type="EMBL" id="FOQY01000027">
    <property type="protein sequence ID" value="SFK53003.1"/>
    <property type="molecule type" value="Genomic_DNA"/>
</dbReference>